<proteinExistence type="predicted"/>
<reference evidence="1" key="1">
    <citation type="submission" date="2023-03" db="EMBL/GenBank/DDBJ databases">
        <title>Chromosome-scale reference genome and RAD-based genetic map of yellow starthistle (Centaurea solstitialis) reveal putative structural variation and QTLs associated with invader traits.</title>
        <authorList>
            <person name="Reatini B."/>
            <person name="Cang F.A."/>
            <person name="Jiang Q."/>
            <person name="Mckibben M.T.W."/>
            <person name="Barker M.S."/>
            <person name="Rieseberg L.H."/>
            <person name="Dlugosch K.M."/>
        </authorList>
    </citation>
    <scope>NUCLEOTIDE SEQUENCE</scope>
    <source>
        <strain evidence="1">CAN-66</strain>
        <tissue evidence="1">Leaf</tissue>
    </source>
</reference>
<comment type="caution">
    <text evidence="1">The sequence shown here is derived from an EMBL/GenBank/DDBJ whole genome shotgun (WGS) entry which is preliminary data.</text>
</comment>
<evidence type="ECO:0000313" key="1">
    <source>
        <dbReference type="EMBL" id="KAJ9559269.1"/>
    </source>
</evidence>
<protein>
    <submittedName>
        <fullName evidence="1">Uncharacterized protein</fullName>
    </submittedName>
</protein>
<keyword evidence="2" id="KW-1185">Reference proteome</keyword>
<dbReference type="AlphaFoldDB" id="A0AA38TFV5"/>
<dbReference type="Proteomes" id="UP001172457">
    <property type="component" value="Chromosome 3"/>
</dbReference>
<name>A0AA38TFV5_9ASTR</name>
<evidence type="ECO:0000313" key="2">
    <source>
        <dbReference type="Proteomes" id="UP001172457"/>
    </source>
</evidence>
<dbReference type="EMBL" id="JARYMX010000003">
    <property type="protein sequence ID" value="KAJ9559269.1"/>
    <property type="molecule type" value="Genomic_DNA"/>
</dbReference>
<organism evidence="1 2">
    <name type="scientific">Centaurea solstitialis</name>
    <name type="common">yellow star-thistle</name>
    <dbReference type="NCBI Taxonomy" id="347529"/>
    <lineage>
        <taxon>Eukaryota</taxon>
        <taxon>Viridiplantae</taxon>
        <taxon>Streptophyta</taxon>
        <taxon>Embryophyta</taxon>
        <taxon>Tracheophyta</taxon>
        <taxon>Spermatophyta</taxon>
        <taxon>Magnoliopsida</taxon>
        <taxon>eudicotyledons</taxon>
        <taxon>Gunneridae</taxon>
        <taxon>Pentapetalae</taxon>
        <taxon>asterids</taxon>
        <taxon>campanulids</taxon>
        <taxon>Asterales</taxon>
        <taxon>Asteraceae</taxon>
        <taxon>Carduoideae</taxon>
        <taxon>Cardueae</taxon>
        <taxon>Centaureinae</taxon>
        <taxon>Centaurea</taxon>
    </lineage>
</organism>
<accession>A0AA38TFV5</accession>
<gene>
    <name evidence="1" type="ORF">OSB04_013883</name>
</gene>
<sequence>MPFELLGTLPQVMMSKLRHGLLPCLLRLLTNSHERSLQKETAKFDIKAEVASAISNATFGGYQ</sequence>